<sequence length="1536" mass="175388">MESDLLGLFTAQLDSQKKSTDCSIYIYPYRVQIYTSNKRNIRLKKPTHSFNFFEIIEIDSPDSLRHSYILPQSQIDVNCTKTNQILSIIKTQIDCLTQTFPKDKIPIFSIRPEKRADKLLIQMSEIKKQAKQKNNLIKEEEELGKGYLLLYRSYCDYFQLKPCTNFVLWMKQRLKIGFNKSRFFPLTEFHDIELDQKSPYFLDLRPVFSALKYSKWINKLCFSNLRRREIIPLMTEVILSNQALTELHLDGIQQSDGLNKLVGAIGKNPNLPLNTLDLSNNPLGDKGVRKLINSLNCSKIKIRDLRLANCQITNKGIVKLFTTLKDFQSLSTSLAKIDLSSNNFGSTGSEAFSNWLEDLSKNQNNLSYLKLSNCSLDVQEIFKILHEKFSTKIEYLDVSNSVFDTKSGILLSKLISHSFLLYYLNISSTNISIACFRSVIHSINLNKKLDNLYLNSSLNNFGIEGATIIAEKLLTINKIKTLVIDENNFTAKGMKIIIKQLVQNKSIKEISFARNVRIHENIQSLTDPFRQLIEENKMIEKINISGGIKHYSLNGSLNSMLDSLKTNTTLKSLNIKFNGIGDDGFINLSKSLKKNETLTSLKIDEVGNNFTIHGLKLLSKIITKNNHLSDFPLPENMIKKLTKKKSNVELLEEMIQTINYVIERNKNRKISKNLKDLEHKYQKFKKFNKLQKNSTNSNTNQNNNNNNINNNNIFNSNNNHNNENKTIDKIDNDINNNDNNNNNSKKNKNNDTEDMKLTKNSNTSHNLKKQLKITNLRINNDGVNHQKFEKSTFITNINDDSIKSNNNLHHKNLLFQKHKILTRSFSFTKNENDLLNFKKDSKLFQNKKTKSKLKNNDNPLDDDGDGDDDGGGGDDDDNSQSNNNSSSSSSNSNSNSNSVSGSNNNKKNSNNKAKKKIYSTSLGLKEINKEFLKLLKDNNGSEIEKHYIKKKFKLLSVEYQTGNTALHYACSFGNSKLLSFLLSQEGSSKLINLHNKMGLTSLHLLMTKQPNQESIILLSDYGVDFNATDKRGWNPMQFLIHSSINENFGLGLLLLLLENGSDPNQPDNKGCTSLHRASVIGFAEGLNLLLQRGGNVDYIDKSDSTPLHKAARNGMHRCVKLLLKHDAQIDALDSGGNTPLSLARIFGQSKVEKILDPKMQSEFDVVWAHDEYFYSRNQNFKENDNSYLEYTILILGALKCGKTKLVQRMSTRIFSDTYLPTIENQSKLKVIVHGKRIVIKVVDVSGDPIYSTFRSGWVKQADGIILCYSITDPPQVLEELQRYYINIRSIKGSNNFPLLLVSLKNELTVKNISENQGSNLAEKFNCDFLSVSAKANLNVDLVFTKIILQISQKITDREPTTGDEFVKEKTKKKKEGIIKKIRKLSGSWGKSSQTVVVNSVTTIKIHFEQILFDQTCLDWFNKFLQKEYAEENLMFYYAVKAFKKIDENSQTLLETSAQKIFSDYISTSSDYQINIEHSIRKNITNKIKNQEYFQSDLFDDALIVIIEMLKTDSYPKFLKSDFYPKMVSHLIDLKKI</sequence>
<evidence type="ECO:0000313" key="5">
    <source>
        <dbReference type="EMBL" id="KAJ6250712.1"/>
    </source>
</evidence>
<evidence type="ECO:0000256" key="3">
    <source>
        <dbReference type="SAM" id="MobiDB-lite"/>
    </source>
</evidence>
<feature type="compositionally biased region" description="Basic and acidic residues" evidence="3">
    <location>
        <begin position="722"/>
        <end position="732"/>
    </location>
</feature>
<protein>
    <submittedName>
        <fullName evidence="5">Leucine-rich repeat</fullName>
    </submittedName>
</protein>
<keyword evidence="6" id="KW-1185">Reference proteome</keyword>
<dbReference type="InterPro" id="IPR001806">
    <property type="entry name" value="Small_GTPase"/>
</dbReference>
<evidence type="ECO:0000256" key="2">
    <source>
        <dbReference type="SAM" id="Coils"/>
    </source>
</evidence>
<feature type="compositionally biased region" description="Acidic residues" evidence="3">
    <location>
        <begin position="859"/>
        <end position="878"/>
    </location>
</feature>
<dbReference type="Proteomes" id="UP001150062">
    <property type="component" value="Unassembled WGS sequence"/>
</dbReference>
<keyword evidence="1" id="KW-0040">ANK repeat</keyword>
<feature type="compositionally biased region" description="Basic and acidic residues" evidence="3">
    <location>
        <begin position="748"/>
        <end position="757"/>
    </location>
</feature>
<dbReference type="Gene3D" id="1.10.167.10">
    <property type="entry name" value="Regulator of G-protein Signalling 4, domain 2"/>
    <property type="match status" value="1"/>
</dbReference>
<dbReference type="SMART" id="SM00175">
    <property type="entry name" value="RAB"/>
    <property type="match status" value="1"/>
</dbReference>
<dbReference type="InterPro" id="IPR036770">
    <property type="entry name" value="Ankyrin_rpt-contain_sf"/>
</dbReference>
<dbReference type="PROSITE" id="PS51419">
    <property type="entry name" value="RAB"/>
    <property type="match status" value="1"/>
</dbReference>
<dbReference type="Gene3D" id="3.80.10.10">
    <property type="entry name" value="Ribonuclease Inhibitor"/>
    <property type="match status" value="1"/>
</dbReference>
<dbReference type="PANTHER" id="PTHR24112">
    <property type="entry name" value="LEUCINE-RICH REPEAT, ISOFORM F-RELATED"/>
    <property type="match status" value="1"/>
</dbReference>
<feature type="repeat" description="ANK" evidence="1">
    <location>
        <begin position="1102"/>
        <end position="1134"/>
    </location>
</feature>
<dbReference type="InterPro" id="IPR051279">
    <property type="entry name" value="PP1-Reg/Actin-Interact_Protein"/>
</dbReference>
<name>A0ABQ8Z1E8_9EUKA</name>
<gene>
    <name evidence="5" type="ORF">M0813_15525</name>
</gene>
<feature type="domain" description="RGS" evidence="4">
    <location>
        <begin position="1406"/>
        <end position="1527"/>
    </location>
</feature>
<feature type="compositionally biased region" description="Low complexity" evidence="3">
    <location>
        <begin position="690"/>
        <end position="721"/>
    </location>
</feature>
<reference evidence="5" key="1">
    <citation type="submission" date="2022-08" db="EMBL/GenBank/DDBJ databases">
        <title>Novel sulfate-reducing endosymbionts in the free-living metamonad Anaeramoeba.</title>
        <authorList>
            <person name="Jerlstrom-Hultqvist J."/>
            <person name="Cepicka I."/>
            <person name="Gallot-Lavallee L."/>
            <person name="Salas-Leiva D."/>
            <person name="Curtis B.A."/>
            <person name="Zahonova K."/>
            <person name="Pipaliya S."/>
            <person name="Dacks J."/>
            <person name="Roger A.J."/>
        </authorList>
    </citation>
    <scope>NUCLEOTIDE SEQUENCE</scope>
    <source>
        <strain evidence="5">Schooner1</strain>
    </source>
</reference>
<evidence type="ECO:0000256" key="1">
    <source>
        <dbReference type="PROSITE-ProRule" id="PRU00023"/>
    </source>
</evidence>
<dbReference type="SMART" id="SM00368">
    <property type="entry name" value="LRR_RI"/>
    <property type="match status" value="6"/>
</dbReference>
<evidence type="ECO:0000313" key="6">
    <source>
        <dbReference type="Proteomes" id="UP001150062"/>
    </source>
</evidence>
<dbReference type="Pfam" id="PF00615">
    <property type="entry name" value="RGS"/>
    <property type="match status" value="1"/>
</dbReference>
<feature type="region of interest" description="Disordered" evidence="3">
    <location>
        <begin position="686"/>
        <end position="766"/>
    </location>
</feature>
<dbReference type="SUPFAM" id="SSF52047">
    <property type="entry name" value="RNI-like"/>
    <property type="match status" value="2"/>
</dbReference>
<dbReference type="InterPro" id="IPR027417">
    <property type="entry name" value="P-loop_NTPase"/>
</dbReference>
<dbReference type="SUPFAM" id="SSF48097">
    <property type="entry name" value="Regulator of G-protein signaling, RGS"/>
    <property type="match status" value="1"/>
</dbReference>
<dbReference type="SMART" id="SM00174">
    <property type="entry name" value="RHO"/>
    <property type="match status" value="1"/>
</dbReference>
<dbReference type="Gene3D" id="1.25.40.20">
    <property type="entry name" value="Ankyrin repeat-containing domain"/>
    <property type="match status" value="1"/>
</dbReference>
<dbReference type="PROSITE" id="PS51421">
    <property type="entry name" value="RAS"/>
    <property type="match status" value="1"/>
</dbReference>
<dbReference type="InterPro" id="IPR036305">
    <property type="entry name" value="RGS_sf"/>
</dbReference>
<dbReference type="SMART" id="SM00315">
    <property type="entry name" value="RGS"/>
    <property type="match status" value="1"/>
</dbReference>
<dbReference type="PROSITE" id="PS50132">
    <property type="entry name" value="RGS"/>
    <property type="match status" value="1"/>
</dbReference>
<dbReference type="SUPFAM" id="SSF48403">
    <property type="entry name" value="Ankyrin repeat"/>
    <property type="match status" value="1"/>
</dbReference>
<keyword evidence="2" id="KW-0175">Coiled coil</keyword>
<dbReference type="InterPro" id="IPR032675">
    <property type="entry name" value="LRR_dom_sf"/>
</dbReference>
<dbReference type="SMART" id="SM00248">
    <property type="entry name" value="ANK"/>
    <property type="match status" value="5"/>
</dbReference>
<dbReference type="SMART" id="SM00173">
    <property type="entry name" value="RAS"/>
    <property type="match status" value="1"/>
</dbReference>
<dbReference type="EMBL" id="JAOAOG010000073">
    <property type="protein sequence ID" value="KAJ6250712.1"/>
    <property type="molecule type" value="Genomic_DNA"/>
</dbReference>
<comment type="caution">
    <text evidence="5">The sequence shown here is derived from an EMBL/GenBank/DDBJ whole genome shotgun (WGS) entry which is preliminary data.</text>
</comment>
<dbReference type="Gene3D" id="3.40.50.300">
    <property type="entry name" value="P-loop containing nucleotide triphosphate hydrolases"/>
    <property type="match status" value="1"/>
</dbReference>
<dbReference type="SUPFAM" id="SSF52540">
    <property type="entry name" value="P-loop containing nucleoside triphosphate hydrolases"/>
    <property type="match status" value="1"/>
</dbReference>
<feature type="repeat" description="ANK" evidence="1">
    <location>
        <begin position="1069"/>
        <end position="1101"/>
    </location>
</feature>
<dbReference type="Pfam" id="PF13516">
    <property type="entry name" value="LRR_6"/>
    <property type="match status" value="3"/>
</dbReference>
<evidence type="ECO:0000259" key="4">
    <source>
        <dbReference type="PROSITE" id="PS50132"/>
    </source>
</evidence>
<dbReference type="Pfam" id="PF12796">
    <property type="entry name" value="Ank_2"/>
    <property type="match status" value="2"/>
</dbReference>
<dbReference type="InterPro" id="IPR016137">
    <property type="entry name" value="RGS"/>
</dbReference>
<dbReference type="PANTHER" id="PTHR24112:SF66">
    <property type="entry name" value="LEUCINE-RICH REPEAT, ISOFORM F"/>
    <property type="match status" value="1"/>
</dbReference>
<feature type="region of interest" description="Disordered" evidence="3">
    <location>
        <begin position="848"/>
        <end position="914"/>
    </location>
</feature>
<dbReference type="InterPro" id="IPR002110">
    <property type="entry name" value="Ankyrin_rpt"/>
</dbReference>
<feature type="coiled-coil region" evidence="2">
    <location>
        <begin position="116"/>
        <end position="143"/>
    </location>
</feature>
<dbReference type="CDD" id="cd07440">
    <property type="entry name" value="RGS"/>
    <property type="match status" value="1"/>
</dbReference>
<feature type="repeat" description="ANK" evidence="1">
    <location>
        <begin position="961"/>
        <end position="993"/>
    </location>
</feature>
<feature type="compositionally biased region" description="Low complexity" evidence="3">
    <location>
        <begin position="733"/>
        <end position="744"/>
    </location>
</feature>
<dbReference type="Pfam" id="PF00071">
    <property type="entry name" value="Ras"/>
    <property type="match status" value="1"/>
</dbReference>
<dbReference type="InterPro" id="IPR044926">
    <property type="entry name" value="RGS_subdomain_2"/>
</dbReference>
<dbReference type="InterPro" id="IPR001611">
    <property type="entry name" value="Leu-rich_rpt"/>
</dbReference>
<dbReference type="PROSITE" id="PS50297">
    <property type="entry name" value="ANK_REP_REGION"/>
    <property type="match status" value="3"/>
</dbReference>
<accession>A0ABQ8Z1E8</accession>
<dbReference type="PRINTS" id="PR00449">
    <property type="entry name" value="RASTRNSFRMNG"/>
</dbReference>
<organism evidence="5 6">
    <name type="scientific">Anaeramoeba flamelloides</name>
    <dbReference type="NCBI Taxonomy" id="1746091"/>
    <lineage>
        <taxon>Eukaryota</taxon>
        <taxon>Metamonada</taxon>
        <taxon>Anaeramoebidae</taxon>
        <taxon>Anaeramoeba</taxon>
    </lineage>
</organism>
<dbReference type="PROSITE" id="PS50088">
    <property type="entry name" value="ANK_REPEAT"/>
    <property type="match status" value="3"/>
</dbReference>
<feature type="compositionally biased region" description="Low complexity" evidence="3">
    <location>
        <begin position="879"/>
        <end position="911"/>
    </location>
</feature>
<proteinExistence type="predicted"/>